<keyword evidence="9" id="KW-1185">Reference proteome</keyword>
<dbReference type="Pfam" id="PF05705">
    <property type="entry name" value="DUF829"/>
    <property type="match status" value="1"/>
</dbReference>
<dbReference type="GO" id="GO:0031965">
    <property type="term" value="C:nuclear membrane"/>
    <property type="evidence" value="ECO:0007669"/>
    <property type="project" value="UniProtKB-SubCell"/>
</dbReference>
<name>A0A2N3NKU7_9PEZI</name>
<proteinExistence type="predicted"/>
<keyword evidence="2 7" id="KW-0812">Transmembrane</keyword>
<evidence type="ECO:0000256" key="1">
    <source>
        <dbReference type="ARBA" id="ARBA00004126"/>
    </source>
</evidence>
<protein>
    <recommendedName>
        <fullName evidence="10">Indole-diterpene biosynthesis protein PaxU</fullName>
    </recommendedName>
</protein>
<organism evidence="8 9">
    <name type="scientific">Lomentospora prolificans</name>
    <dbReference type="NCBI Taxonomy" id="41688"/>
    <lineage>
        <taxon>Eukaryota</taxon>
        <taxon>Fungi</taxon>
        <taxon>Dikarya</taxon>
        <taxon>Ascomycota</taxon>
        <taxon>Pezizomycotina</taxon>
        <taxon>Sordariomycetes</taxon>
        <taxon>Hypocreomycetidae</taxon>
        <taxon>Microascales</taxon>
        <taxon>Microascaceae</taxon>
        <taxon>Lomentospora</taxon>
    </lineage>
</organism>
<evidence type="ECO:0000256" key="6">
    <source>
        <dbReference type="ARBA" id="ARBA00037847"/>
    </source>
</evidence>
<reference evidence="8 9" key="1">
    <citation type="journal article" date="2017" name="G3 (Bethesda)">
        <title>First Draft Genome Sequence of the Pathogenic Fungus Lomentospora prolificans (Formerly Scedosporium prolificans).</title>
        <authorList>
            <person name="Luo R."/>
            <person name="Zimin A."/>
            <person name="Workman R."/>
            <person name="Fan Y."/>
            <person name="Pertea G."/>
            <person name="Grossman N."/>
            <person name="Wear M.P."/>
            <person name="Jia B."/>
            <person name="Miller H."/>
            <person name="Casadevall A."/>
            <person name="Timp W."/>
            <person name="Zhang S.X."/>
            <person name="Salzberg S.L."/>
        </authorList>
    </citation>
    <scope>NUCLEOTIDE SEQUENCE [LARGE SCALE GENOMIC DNA]</scope>
    <source>
        <strain evidence="8 9">JHH-5317</strain>
    </source>
</reference>
<dbReference type="Proteomes" id="UP000233524">
    <property type="component" value="Unassembled WGS sequence"/>
</dbReference>
<dbReference type="OrthoDB" id="77878at2759"/>
<evidence type="ECO:0000256" key="7">
    <source>
        <dbReference type="SAM" id="Phobius"/>
    </source>
</evidence>
<gene>
    <name evidence="8" type="ORF">jhhlp_000416</name>
</gene>
<dbReference type="EMBL" id="NLAX01000002">
    <property type="protein sequence ID" value="PKS13075.1"/>
    <property type="molecule type" value="Genomic_DNA"/>
</dbReference>
<evidence type="ECO:0000313" key="9">
    <source>
        <dbReference type="Proteomes" id="UP000233524"/>
    </source>
</evidence>
<evidence type="ECO:0000256" key="5">
    <source>
        <dbReference type="ARBA" id="ARBA00023242"/>
    </source>
</evidence>
<sequence>MASNAPSPGGRPLDAFDKLSPNAIIYIPKETPPPDPSSPKLIAMFVWMAAQDAHIAKYVVGYQSLYPSSPILIVKAPLENMLRLNKARTEVGPVVPAMKAILGDSISGGDDQPELLLHIFSNGGCYTFGHFYKLFMSKSDGGEAPRFPRHVSAMDSCPTQFNWRRTHKALSQPLPKWMGPLVHLLVLVLLLYYAFSARKTADGGKVGKEMNSNEMIEAGRRRVYLFSDADEMVAAKDVKEHAAEAKEKGLDVRLENFGSSPHVAHMRTDGKRYWSAIKDVWDGWQE</sequence>
<dbReference type="InterPro" id="IPR008547">
    <property type="entry name" value="DUF829_TMEM53"/>
</dbReference>
<keyword evidence="3 7" id="KW-1133">Transmembrane helix</keyword>
<feature type="transmembrane region" description="Helical" evidence="7">
    <location>
        <begin position="177"/>
        <end position="195"/>
    </location>
</feature>
<evidence type="ECO:0000256" key="3">
    <source>
        <dbReference type="ARBA" id="ARBA00022989"/>
    </source>
</evidence>
<evidence type="ECO:0008006" key="10">
    <source>
        <dbReference type="Google" id="ProtNLM"/>
    </source>
</evidence>
<keyword evidence="5" id="KW-0539">Nucleus</keyword>
<evidence type="ECO:0000313" key="8">
    <source>
        <dbReference type="EMBL" id="PKS13075.1"/>
    </source>
</evidence>
<dbReference type="AlphaFoldDB" id="A0A2N3NKU7"/>
<keyword evidence="4 7" id="KW-0472">Membrane</keyword>
<dbReference type="InParanoid" id="A0A2N3NKU7"/>
<accession>A0A2N3NKU7</accession>
<comment type="caution">
    <text evidence="8">The sequence shown here is derived from an EMBL/GenBank/DDBJ whole genome shotgun (WGS) entry which is preliminary data.</text>
</comment>
<evidence type="ECO:0000256" key="4">
    <source>
        <dbReference type="ARBA" id="ARBA00023136"/>
    </source>
</evidence>
<dbReference type="PANTHER" id="PTHR12265">
    <property type="entry name" value="TRANSMEMBRANE PROTEIN 53"/>
    <property type="match status" value="1"/>
</dbReference>
<comment type="subcellular location">
    <subcellularLocation>
        <location evidence="6">Endomembrane system</location>
        <topology evidence="6">Single-pass membrane protein</topology>
    </subcellularLocation>
    <subcellularLocation>
        <location evidence="1">Nucleus membrane</location>
    </subcellularLocation>
</comment>
<dbReference type="PANTHER" id="PTHR12265:SF30">
    <property type="entry name" value="TRANSMEMBRANE PROTEIN 53"/>
    <property type="match status" value="1"/>
</dbReference>
<evidence type="ECO:0000256" key="2">
    <source>
        <dbReference type="ARBA" id="ARBA00022692"/>
    </source>
</evidence>
<dbReference type="VEuPathDB" id="FungiDB:jhhlp_000416"/>